<reference evidence="9 10" key="1">
    <citation type="journal article" date="2013" name="BMC Genomics">
        <title>Comparative genomics of parasitic silkworm microsporidia reveal an association between genome expansion and host adaptation.</title>
        <authorList>
            <person name="Pan G."/>
            <person name="Xu J."/>
            <person name="Li T."/>
            <person name="Xia Q."/>
            <person name="Liu S.L."/>
            <person name="Zhang G."/>
            <person name="Li S."/>
            <person name="Li C."/>
            <person name="Liu H."/>
            <person name="Yang L."/>
            <person name="Liu T."/>
            <person name="Zhang X."/>
            <person name="Wu Z."/>
            <person name="Fan W."/>
            <person name="Dang X."/>
            <person name="Xiang H."/>
            <person name="Tao M."/>
            <person name="Li Y."/>
            <person name="Hu J."/>
            <person name="Li Z."/>
            <person name="Lin L."/>
            <person name="Luo J."/>
            <person name="Geng L."/>
            <person name="Wang L."/>
            <person name="Long M."/>
            <person name="Wan Y."/>
            <person name="He N."/>
            <person name="Zhang Z."/>
            <person name="Lu C."/>
            <person name="Keeling P.J."/>
            <person name="Wang J."/>
            <person name="Xiang Z."/>
            <person name="Zhou Z."/>
        </authorList>
    </citation>
    <scope>NUCLEOTIDE SEQUENCE [LARGE SCALE GENOMIC DNA]</scope>
    <source>
        <strain evidence="10">CQ1 / CVCC 102059</strain>
    </source>
</reference>
<dbReference type="OMA" id="WDWLVTA"/>
<dbReference type="GO" id="GO:0005658">
    <property type="term" value="C:alpha DNA polymerase:primase complex"/>
    <property type="evidence" value="ECO:0007669"/>
    <property type="project" value="TreeGrafter"/>
</dbReference>
<keyword evidence="3" id="KW-0639">Primosome</keyword>
<dbReference type="Pfam" id="PF04104">
    <property type="entry name" value="DNA_primase_lrg"/>
    <property type="match status" value="1"/>
</dbReference>
<dbReference type="OrthoDB" id="421393at2759"/>
<dbReference type="AlphaFoldDB" id="R0KV59"/>
<sequence>MKRLKSEKLLLPNFYFELNTPQISQAILLNLLQKRIKILKMVEDGACDLRNLKDFSEEEDILSHFIMRMVCYQIEWVYKWFIGVESKFFKVKLGNLENLEGFFKGIILKYKGIEINDDEILLTRRSYISNEGINENLINNSTILVHFTKLVSIFGKRQIKVKGGYCQLDQKTYSIVLVNEFKSRLSKWTCPKNDSRLIKICRDFFLNTPPKKADLNFTFKITDKKFYPPCILLILDQLAKVGHLKYNDRQALTLFLKGIGMSLEECTEFISSKFSISKSDFNKQYLYNIRHNYGLEGKKADYSCYSCQKMAFNKNTANKSGCPYVDNKEFIKEYSKGIDIEDIYKEGSYTSRCTKVLEKITKEEYKKVVTTPVKYFVTYKKAGSELARE</sequence>
<dbReference type="PANTHER" id="PTHR10537">
    <property type="entry name" value="DNA PRIMASE LARGE SUBUNIT"/>
    <property type="match status" value="1"/>
</dbReference>
<keyword evidence="2" id="KW-0004">4Fe-4S</keyword>
<dbReference type="GO" id="GO:0006270">
    <property type="term" value="P:DNA replication initiation"/>
    <property type="evidence" value="ECO:0007669"/>
    <property type="project" value="TreeGrafter"/>
</dbReference>
<keyword evidence="4" id="KW-0235">DNA replication</keyword>
<dbReference type="HOGENOM" id="CLU_026253_2_1_1"/>
<comment type="cofactor">
    <cofactor evidence="1">
        <name>[4Fe-4S] cluster</name>
        <dbReference type="ChEBI" id="CHEBI:49883"/>
    </cofactor>
</comment>
<dbReference type="GO" id="GO:0051539">
    <property type="term" value="F:4 iron, 4 sulfur cluster binding"/>
    <property type="evidence" value="ECO:0007669"/>
    <property type="project" value="UniProtKB-KW"/>
</dbReference>
<dbReference type="Pfam" id="PF26466">
    <property type="entry name" value="DNA_primase_lrg_N"/>
    <property type="match status" value="1"/>
</dbReference>
<dbReference type="GO" id="GO:0006269">
    <property type="term" value="P:DNA replication, synthesis of primer"/>
    <property type="evidence" value="ECO:0007669"/>
    <property type="project" value="UniProtKB-KW"/>
</dbReference>
<dbReference type="PANTHER" id="PTHR10537:SF3">
    <property type="entry name" value="DNA PRIMASE LARGE SUBUNIT"/>
    <property type="match status" value="1"/>
</dbReference>
<keyword evidence="10" id="KW-1185">Reference proteome</keyword>
<evidence type="ECO:0000256" key="5">
    <source>
        <dbReference type="ARBA" id="ARBA00022723"/>
    </source>
</evidence>
<evidence type="ECO:0000256" key="2">
    <source>
        <dbReference type="ARBA" id="ARBA00022485"/>
    </source>
</evidence>
<evidence type="ECO:0000256" key="4">
    <source>
        <dbReference type="ARBA" id="ARBA00022705"/>
    </source>
</evidence>
<accession>R0KV59</accession>
<name>R0KV59_NOSB1</name>
<dbReference type="InterPro" id="IPR007238">
    <property type="entry name" value="DNA_primase_lsu_euk/arc"/>
</dbReference>
<evidence type="ECO:0000256" key="1">
    <source>
        <dbReference type="ARBA" id="ARBA00001966"/>
    </source>
</evidence>
<evidence type="ECO:0000313" key="9">
    <source>
        <dbReference type="EMBL" id="EOB14107.1"/>
    </source>
</evidence>
<keyword evidence="6" id="KW-0408">Iron</keyword>
<gene>
    <name evidence="9" type="primary">PRI2</name>
    <name evidence="9" type="ORF">NBO_38g0018</name>
</gene>
<keyword evidence="5" id="KW-0479">Metal-binding</keyword>
<evidence type="ECO:0000256" key="3">
    <source>
        <dbReference type="ARBA" id="ARBA00022515"/>
    </source>
</evidence>
<organism evidence="9 10">
    <name type="scientific">Nosema bombycis (strain CQ1 / CVCC 102059)</name>
    <name type="common">Microsporidian parasite</name>
    <name type="synonym">Pebrine of silkworm</name>
    <dbReference type="NCBI Taxonomy" id="578461"/>
    <lineage>
        <taxon>Eukaryota</taxon>
        <taxon>Fungi</taxon>
        <taxon>Fungi incertae sedis</taxon>
        <taxon>Microsporidia</taxon>
        <taxon>Nosematidae</taxon>
        <taxon>Nosema</taxon>
    </lineage>
</organism>
<feature type="domain" description="DNA primase large subunit C-terminal" evidence="8">
    <location>
        <begin position="223"/>
        <end position="376"/>
    </location>
</feature>
<proteinExistence type="predicted"/>
<evidence type="ECO:0000259" key="8">
    <source>
        <dbReference type="Pfam" id="PF04104"/>
    </source>
</evidence>
<keyword evidence="7" id="KW-0411">Iron-sulfur</keyword>
<evidence type="ECO:0000256" key="6">
    <source>
        <dbReference type="ARBA" id="ARBA00023004"/>
    </source>
</evidence>
<evidence type="ECO:0000256" key="7">
    <source>
        <dbReference type="ARBA" id="ARBA00023014"/>
    </source>
</evidence>
<dbReference type="STRING" id="578461.R0KV59"/>
<dbReference type="Proteomes" id="UP000016927">
    <property type="component" value="Unassembled WGS sequence"/>
</dbReference>
<dbReference type="VEuPathDB" id="MicrosporidiaDB:NBO_38g0018"/>
<dbReference type="GO" id="GO:0046872">
    <property type="term" value="F:metal ion binding"/>
    <property type="evidence" value="ECO:0007669"/>
    <property type="project" value="UniProtKB-KW"/>
</dbReference>
<dbReference type="InterPro" id="IPR058560">
    <property type="entry name" value="DNA_primase_C"/>
</dbReference>
<protein>
    <submittedName>
        <fullName evidence="9">DNA primase large subunit</fullName>
    </submittedName>
</protein>
<dbReference type="Gene3D" id="1.20.930.80">
    <property type="match status" value="1"/>
</dbReference>
<evidence type="ECO:0000313" key="10">
    <source>
        <dbReference type="Proteomes" id="UP000016927"/>
    </source>
</evidence>
<dbReference type="EMBL" id="KB908946">
    <property type="protein sequence ID" value="EOB14107.1"/>
    <property type="molecule type" value="Genomic_DNA"/>
</dbReference>